<keyword evidence="2" id="KW-1185">Reference proteome</keyword>
<accession>A0ABR4DUM9</accession>
<dbReference type="EMBL" id="JBAWTH010000171">
    <property type="protein sequence ID" value="KAL2273844.1"/>
    <property type="molecule type" value="Genomic_DNA"/>
</dbReference>
<proteinExistence type="predicted"/>
<gene>
    <name evidence="1" type="ORF">FJTKL_04029</name>
</gene>
<dbReference type="Proteomes" id="UP001600888">
    <property type="component" value="Unassembled WGS sequence"/>
</dbReference>
<sequence>MTSQNPRAKRCRLASPRCLTFCSIKMQDARGEDLILCAIMVPSWRPHAVRPILRLENISSLRLLWTLTGWTLASATALLKPLKAQLRHILRCH</sequence>
<evidence type="ECO:0000313" key="1">
    <source>
        <dbReference type="EMBL" id="KAL2273844.1"/>
    </source>
</evidence>
<organism evidence="1 2">
    <name type="scientific">Diaporthe vaccinii</name>
    <dbReference type="NCBI Taxonomy" id="105482"/>
    <lineage>
        <taxon>Eukaryota</taxon>
        <taxon>Fungi</taxon>
        <taxon>Dikarya</taxon>
        <taxon>Ascomycota</taxon>
        <taxon>Pezizomycotina</taxon>
        <taxon>Sordariomycetes</taxon>
        <taxon>Sordariomycetidae</taxon>
        <taxon>Diaporthales</taxon>
        <taxon>Diaporthaceae</taxon>
        <taxon>Diaporthe</taxon>
        <taxon>Diaporthe eres species complex</taxon>
    </lineage>
</organism>
<evidence type="ECO:0000313" key="2">
    <source>
        <dbReference type="Proteomes" id="UP001600888"/>
    </source>
</evidence>
<reference evidence="1 2" key="1">
    <citation type="submission" date="2024-03" db="EMBL/GenBank/DDBJ databases">
        <title>A high-quality draft genome sequence of Diaporthe vaccinii, a causative agent of upright dieback and viscid rot disease in cranberry plants.</title>
        <authorList>
            <person name="Sarrasin M."/>
            <person name="Lang B.F."/>
            <person name="Burger G."/>
        </authorList>
    </citation>
    <scope>NUCLEOTIDE SEQUENCE [LARGE SCALE GENOMIC DNA]</scope>
    <source>
        <strain evidence="1 2">IS7</strain>
    </source>
</reference>
<protein>
    <submittedName>
        <fullName evidence="1">Uncharacterized protein</fullName>
    </submittedName>
</protein>
<comment type="caution">
    <text evidence="1">The sequence shown here is derived from an EMBL/GenBank/DDBJ whole genome shotgun (WGS) entry which is preliminary data.</text>
</comment>
<name>A0ABR4DUM9_9PEZI</name>